<dbReference type="Pfam" id="PF00486">
    <property type="entry name" value="Trans_reg_C"/>
    <property type="match status" value="1"/>
</dbReference>
<dbReference type="GO" id="GO:0005975">
    <property type="term" value="P:carbohydrate metabolic process"/>
    <property type="evidence" value="ECO:0007669"/>
    <property type="project" value="UniProtKB-ARBA"/>
</dbReference>
<dbReference type="InterPro" id="IPR051677">
    <property type="entry name" value="AfsR-DnrI-RedD_regulator"/>
</dbReference>
<evidence type="ECO:0000256" key="1">
    <source>
        <dbReference type="ARBA" id="ARBA00005820"/>
    </source>
</evidence>
<feature type="region of interest" description="Disordered" evidence="6">
    <location>
        <begin position="317"/>
        <end position="385"/>
    </location>
</feature>
<dbReference type="Pfam" id="PF16158">
    <property type="entry name" value="N_BRCA1_IG"/>
    <property type="match status" value="1"/>
</dbReference>
<name>A0A919RC20_9ACTN</name>
<dbReference type="GO" id="GO:0000160">
    <property type="term" value="P:phosphorelay signal transduction system"/>
    <property type="evidence" value="ECO:0007669"/>
    <property type="project" value="InterPro"/>
</dbReference>
<dbReference type="PANTHER" id="PTHR35807">
    <property type="entry name" value="TRANSCRIPTIONAL REGULATOR REDD-RELATED"/>
    <property type="match status" value="1"/>
</dbReference>
<dbReference type="SUPFAM" id="SSF48452">
    <property type="entry name" value="TPR-like"/>
    <property type="match status" value="1"/>
</dbReference>
<evidence type="ECO:0000256" key="7">
    <source>
        <dbReference type="SAM" id="Phobius"/>
    </source>
</evidence>
<feature type="transmembrane region" description="Helical" evidence="7">
    <location>
        <begin position="405"/>
        <end position="427"/>
    </location>
</feature>
<keyword evidence="4" id="KW-0804">Transcription</keyword>
<dbReference type="AlphaFoldDB" id="A0A919RC20"/>
<evidence type="ECO:0000256" key="4">
    <source>
        <dbReference type="ARBA" id="ARBA00023163"/>
    </source>
</evidence>
<reference evidence="9" key="1">
    <citation type="submission" date="2021-01" db="EMBL/GenBank/DDBJ databases">
        <title>Whole genome shotgun sequence of Sinosporangium siamense NBRC 109515.</title>
        <authorList>
            <person name="Komaki H."/>
            <person name="Tamura T."/>
        </authorList>
    </citation>
    <scope>NUCLEOTIDE SEQUENCE</scope>
    <source>
        <strain evidence="9">NBRC 109515</strain>
    </source>
</reference>
<feature type="domain" description="OmpR/PhoB-type" evidence="8">
    <location>
        <begin position="1"/>
        <end position="96"/>
    </location>
</feature>
<dbReference type="PROSITE" id="PS51755">
    <property type="entry name" value="OMPR_PHOB"/>
    <property type="match status" value="1"/>
</dbReference>
<evidence type="ECO:0000313" key="9">
    <source>
        <dbReference type="EMBL" id="GII91176.1"/>
    </source>
</evidence>
<dbReference type="GO" id="GO:0003677">
    <property type="term" value="F:DNA binding"/>
    <property type="evidence" value="ECO:0007669"/>
    <property type="project" value="UniProtKB-UniRule"/>
</dbReference>
<accession>A0A919RC20</accession>
<organism evidence="9 10">
    <name type="scientific">Sinosporangium siamense</name>
    <dbReference type="NCBI Taxonomy" id="1367973"/>
    <lineage>
        <taxon>Bacteria</taxon>
        <taxon>Bacillati</taxon>
        <taxon>Actinomycetota</taxon>
        <taxon>Actinomycetes</taxon>
        <taxon>Streptosporangiales</taxon>
        <taxon>Streptosporangiaceae</taxon>
        <taxon>Sinosporangium</taxon>
    </lineage>
</organism>
<evidence type="ECO:0000313" key="10">
    <source>
        <dbReference type="Proteomes" id="UP000606172"/>
    </source>
</evidence>
<dbReference type="SUPFAM" id="SSF46894">
    <property type="entry name" value="C-terminal effector domain of the bipartite response regulators"/>
    <property type="match status" value="1"/>
</dbReference>
<dbReference type="SMART" id="SM01043">
    <property type="entry name" value="BTAD"/>
    <property type="match status" value="1"/>
</dbReference>
<dbReference type="PANTHER" id="PTHR35807:SF1">
    <property type="entry name" value="TRANSCRIPTIONAL REGULATOR REDD"/>
    <property type="match status" value="1"/>
</dbReference>
<keyword evidence="10" id="KW-1185">Reference proteome</keyword>
<dbReference type="InterPro" id="IPR036388">
    <property type="entry name" value="WH-like_DNA-bd_sf"/>
</dbReference>
<protein>
    <recommendedName>
        <fullName evidence="8">OmpR/PhoB-type domain-containing protein</fullName>
    </recommendedName>
</protein>
<dbReference type="CDD" id="cd14947">
    <property type="entry name" value="NBR1_like"/>
    <property type="match status" value="1"/>
</dbReference>
<dbReference type="Gene3D" id="1.25.40.10">
    <property type="entry name" value="Tetratricopeptide repeat domain"/>
    <property type="match status" value="1"/>
</dbReference>
<dbReference type="GO" id="GO:0006355">
    <property type="term" value="P:regulation of DNA-templated transcription"/>
    <property type="evidence" value="ECO:0007669"/>
    <property type="project" value="InterPro"/>
</dbReference>
<dbReference type="RefSeq" id="WP_380659338.1">
    <property type="nucleotide sequence ID" value="NZ_JBHLZQ010000004.1"/>
</dbReference>
<gene>
    <name evidence="9" type="ORF">Ssi02_14070</name>
</gene>
<comment type="similarity">
    <text evidence="1">Belongs to the AfsR/DnrI/RedD regulatory family.</text>
</comment>
<feature type="compositionally biased region" description="Low complexity" evidence="6">
    <location>
        <begin position="286"/>
        <end position="301"/>
    </location>
</feature>
<keyword evidence="7" id="KW-0812">Transmembrane</keyword>
<feature type="DNA-binding region" description="OmpR/PhoB-type" evidence="5">
    <location>
        <begin position="1"/>
        <end position="96"/>
    </location>
</feature>
<keyword evidence="7" id="KW-0472">Membrane</keyword>
<evidence type="ECO:0000256" key="6">
    <source>
        <dbReference type="SAM" id="MobiDB-lite"/>
    </source>
</evidence>
<dbReference type="InterPro" id="IPR011990">
    <property type="entry name" value="TPR-like_helical_dom_sf"/>
</dbReference>
<dbReference type="CDD" id="cd15831">
    <property type="entry name" value="BTAD"/>
    <property type="match status" value="1"/>
</dbReference>
<dbReference type="Proteomes" id="UP000606172">
    <property type="component" value="Unassembled WGS sequence"/>
</dbReference>
<keyword evidence="3 5" id="KW-0238">DNA-binding</keyword>
<evidence type="ECO:0000256" key="3">
    <source>
        <dbReference type="ARBA" id="ARBA00023125"/>
    </source>
</evidence>
<dbReference type="InterPro" id="IPR013783">
    <property type="entry name" value="Ig-like_fold"/>
</dbReference>
<feature type="compositionally biased region" description="Low complexity" evidence="6">
    <location>
        <begin position="347"/>
        <end position="363"/>
    </location>
</feature>
<evidence type="ECO:0000256" key="5">
    <source>
        <dbReference type="PROSITE-ProRule" id="PRU01091"/>
    </source>
</evidence>
<comment type="caution">
    <text evidence="9">The sequence shown here is derived from an EMBL/GenBank/DDBJ whole genome shotgun (WGS) entry which is preliminary data.</text>
</comment>
<keyword evidence="7" id="KW-1133">Transmembrane helix</keyword>
<dbReference type="InterPro" id="IPR032350">
    <property type="entry name" value="Nbr1_FW"/>
</dbReference>
<dbReference type="InterPro" id="IPR005158">
    <property type="entry name" value="BTAD"/>
</dbReference>
<dbReference type="EMBL" id="BOOW01000008">
    <property type="protein sequence ID" value="GII91176.1"/>
    <property type="molecule type" value="Genomic_DNA"/>
</dbReference>
<keyword evidence="2" id="KW-0805">Transcription regulation</keyword>
<dbReference type="InterPro" id="IPR001867">
    <property type="entry name" value="OmpR/PhoB-type_DNA-bd"/>
</dbReference>
<feature type="region of interest" description="Disordered" evidence="6">
    <location>
        <begin position="252"/>
        <end position="303"/>
    </location>
</feature>
<evidence type="ECO:0000256" key="2">
    <source>
        <dbReference type="ARBA" id="ARBA00023015"/>
    </source>
</evidence>
<proteinExistence type="inferred from homology"/>
<dbReference type="Pfam" id="PF03704">
    <property type="entry name" value="BTAD"/>
    <property type="match status" value="1"/>
</dbReference>
<dbReference type="SMART" id="SM00862">
    <property type="entry name" value="Trans_reg_C"/>
    <property type="match status" value="1"/>
</dbReference>
<sequence length="565" mass="60297">MDFLVLGSLAITHGGQSTAPSAAKDRAFLGELLAHHGELVSTEHLVEALWPDRLPADPANAVQVRASRLRSLLRSLSPDSAESLLHTRSGGYELTLDKADLDLSRLQRELARASHAATPKDAMAALEGGLLLWRGEPFCDVPSTPCISAEIARAHELRLAAVERYADLVLAGESLPSELITTLAALSERNPMRESLHYRFMRTMHMAGRSAEALTVYERIRHTLREELGADPTPELQRLYHAILNAEPGLGRRQAGDTAELGGRREIADIEGTPPGPGTSTREFTAHGTTPPGAGAAGQTPSSDVGGVPVPAFVDSTGSGAGVTHEGFSTPGHTTHGPGTGAGELGGTPHAAGAGGTPHAAGAEAHYPQPPPAGQAAKSETLTSGEGQGFLSGRFRMSGVLVSRWGSTLLAVLVAALVGFTAAGLWWRPSVEVTPTPTPQQLLVRPIPGDKSRFDGDITFPDGSTVSVGQRFVKTWKLTNDGAIPWRDRYLYRQWPWDGEDLCQTPRRVPIPDTDPGESVHVSVPVTAPRQPGMCKVYWKMVDEQGNHYMPHLSGIFFEVRVVAL</sequence>
<dbReference type="InterPro" id="IPR016032">
    <property type="entry name" value="Sig_transdc_resp-reg_C-effctor"/>
</dbReference>
<dbReference type="Gene3D" id="2.60.40.10">
    <property type="entry name" value="Immunoglobulins"/>
    <property type="match status" value="1"/>
</dbReference>
<evidence type="ECO:0000259" key="8">
    <source>
        <dbReference type="PROSITE" id="PS51755"/>
    </source>
</evidence>
<dbReference type="Gene3D" id="1.10.10.10">
    <property type="entry name" value="Winged helix-like DNA-binding domain superfamily/Winged helix DNA-binding domain"/>
    <property type="match status" value="1"/>
</dbReference>